<dbReference type="GO" id="GO:0006352">
    <property type="term" value="P:DNA-templated transcription initiation"/>
    <property type="evidence" value="ECO:0007669"/>
    <property type="project" value="InterPro"/>
</dbReference>
<gene>
    <name evidence="8" type="ORF">XD93_0537</name>
</gene>
<dbReference type="PANTHER" id="PTHR30603">
    <property type="entry name" value="RNA POLYMERASE SIGMA FACTOR RPO"/>
    <property type="match status" value="1"/>
</dbReference>
<dbReference type="InterPro" id="IPR007627">
    <property type="entry name" value="RNA_pol_sigma70_r2"/>
</dbReference>
<evidence type="ECO:0000256" key="5">
    <source>
        <dbReference type="SAM" id="MobiDB-lite"/>
    </source>
</evidence>
<evidence type="ECO:0000256" key="3">
    <source>
        <dbReference type="ARBA" id="ARBA00023125"/>
    </source>
</evidence>
<dbReference type="AlphaFoldDB" id="A0A101HHU3"/>
<dbReference type="InterPro" id="IPR014284">
    <property type="entry name" value="RNA_pol_sigma-70_dom"/>
</dbReference>
<evidence type="ECO:0000259" key="7">
    <source>
        <dbReference type="Pfam" id="PF04545"/>
    </source>
</evidence>
<proteinExistence type="predicted"/>
<keyword evidence="4" id="KW-0804">Transcription</keyword>
<evidence type="ECO:0000313" key="9">
    <source>
        <dbReference type="Proteomes" id="UP000053904"/>
    </source>
</evidence>
<evidence type="ECO:0000259" key="6">
    <source>
        <dbReference type="Pfam" id="PF04542"/>
    </source>
</evidence>
<dbReference type="SUPFAM" id="SSF88946">
    <property type="entry name" value="Sigma2 domain of RNA polymerase sigma factors"/>
    <property type="match status" value="1"/>
</dbReference>
<dbReference type="Gene3D" id="1.20.120.1810">
    <property type="match status" value="1"/>
</dbReference>
<dbReference type="InterPro" id="IPR007630">
    <property type="entry name" value="RNA_pol_sigma70_r4"/>
</dbReference>
<dbReference type="SUPFAM" id="SSF88659">
    <property type="entry name" value="Sigma3 and sigma4 domains of RNA polymerase sigma factors"/>
    <property type="match status" value="1"/>
</dbReference>
<dbReference type="InterPro" id="IPR000943">
    <property type="entry name" value="RNA_pol_sigma70"/>
</dbReference>
<name>A0A101HHU3_9BACT</name>
<dbReference type="PANTHER" id="PTHR30603:SF60">
    <property type="entry name" value="RNA POLYMERASE SIGMA FACTOR RPOD"/>
    <property type="match status" value="1"/>
</dbReference>
<keyword evidence="2" id="KW-0731">Sigma factor</keyword>
<comment type="caution">
    <text evidence="8">The sequence shown here is derived from an EMBL/GenBank/DDBJ whole genome shotgun (WGS) entry which is preliminary data.</text>
</comment>
<evidence type="ECO:0000256" key="4">
    <source>
        <dbReference type="ARBA" id="ARBA00023163"/>
    </source>
</evidence>
<evidence type="ECO:0000313" key="8">
    <source>
        <dbReference type="EMBL" id="KUK77106.1"/>
    </source>
</evidence>
<dbReference type="GO" id="GO:0016987">
    <property type="term" value="F:sigma factor activity"/>
    <property type="evidence" value="ECO:0007669"/>
    <property type="project" value="UniProtKB-KW"/>
</dbReference>
<dbReference type="InterPro" id="IPR050239">
    <property type="entry name" value="Sigma-70_RNA_pol_init_factors"/>
</dbReference>
<dbReference type="InterPro" id="IPR036388">
    <property type="entry name" value="WH-like_DNA-bd_sf"/>
</dbReference>
<dbReference type="GO" id="GO:0003677">
    <property type="term" value="F:DNA binding"/>
    <property type="evidence" value="ECO:0007669"/>
    <property type="project" value="UniProtKB-KW"/>
</dbReference>
<dbReference type="CDD" id="cd06171">
    <property type="entry name" value="Sigma70_r4"/>
    <property type="match status" value="1"/>
</dbReference>
<dbReference type="InterPro" id="IPR013324">
    <property type="entry name" value="RNA_pol_sigma_r3/r4-like"/>
</dbReference>
<organism evidence="8 9">
    <name type="scientific">candidate division WS6 bacterium 34_10</name>
    <dbReference type="NCBI Taxonomy" id="1641389"/>
    <lineage>
        <taxon>Bacteria</taxon>
        <taxon>Candidatus Dojkabacteria</taxon>
    </lineage>
</organism>
<sequence>MEEYTETKITESQDYEMKLTEDFIKSLPKPDRKVLRSELYQYPEEGLKYELLDQMRSYNILEFDPNSNINGSKHYKGTFRWDVEEIDNLPIKNEINIKQLKQVLLASDDITYEKAEAIFNGDPNFLLATMSLITSNYTRLLTEIESRYMHNKDVKDIYFFRTDFLFTDAEEIIFLTGRTLLQELADNSQGECAEEYINEIIDDLDSVACKFNSGLIGKFARRRSYLVDNEDLVQEGKKAILHTLKKFDIDKGVKFSTYSTWWIRRYVDRYFLYNSSSIKRPIYLMNALYRFGRVGNNLRKENAEEPTFEETWDYCIKNKVKLPKNKENFKKAYLQNKITSLDDESVGSSNSDGDTPFYNYVEDKSNSMKEEKKDIENKEYVNMLIDLANLNDREESIVKMRTGLIPHHEDPSAVKYTLKEIGEIYGITKERVRQINNIAMRKLRKAVVILEHNHTQ</sequence>
<dbReference type="EMBL" id="LGGO01000066">
    <property type="protein sequence ID" value="KUK77106.1"/>
    <property type="molecule type" value="Genomic_DNA"/>
</dbReference>
<evidence type="ECO:0000256" key="1">
    <source>
        <dbReference type="ARBA" id="ARBA00023015"/>
    </source>
</evidence>
<dbReference type="Gene3D" id="1.10.10.10">
    <property type="entry name" value="Winged helix-like DNA-binding domain superfamily/Winged helix DNA-binding domain"/>
    <property type="match status" value="1"/>
</dbReference>
<dbReference type="Proteomes" id="UP000053904">
    <property type="component" value="Unassembled WGS sequence"/>
</dbReference>
<keyword evidence="1" id="KW-0805">Transcription regulation</keyword>
<feature type="compositionally biased region" description="Basic and acidic residues" evidence="5">
    <location>
        <begin position="361"/>
        <end position="372"/>
    </location>
</feature>
<dbReference type="Pfam" id="PF04542">
    <property type="entry name" value="Sigma70_r2"/>
    <property type="match status" value="1"/>
</dbReference>
<keyword evidence="3" id="KW-0238">DNA-binding</keyword>
<feature type="domain" description="RNA polymerase sigma-70 region 4" evidence="7">
    <location>
        <begin position="387"/>
        <end position="445"/>
    </location>
</feature>
<dbReference type="Pfam" id="PF04545">
    <property type="entry name" value="Sigma70_r4"/>
    <property type="match status" value="1"/>
</dbReference>
<dbReference type="PRINTS" id="PR00046">
    <property type="entry name" value="SIGMA70FCT"/>
</dbReference>
<accession>A0A101HHU3</accession>
<protein>
    <submittedName>
        <fullName evidence="8">RNA polymerase sigma factor</fullName>
    </submittedName>
</protein>
<feature type="region of interest" description="Disordered" evidence="5">
    <location>
        <begin position="342"/>
        <end position="372"/>
    </location>
</feature>
<dbReference type="NCBIfam" id="TIGR02937">
    <property type="entry name" value="sigma70-ECF"/>
    <property type="match status" value="1"/>
</dbReference>
<feature type="domain" description="RNA polymerase sigma-70 region 2" evidence="6">
    <location>
        <begin position="221"/>
        <end position="270"/>
    </location>
</feature>
<reference evidence="9" key="1">
    <citation type="journal article" date="2015" name="MBio">
        <title>Genome-Resolved Metagenomic Analysis Reveals Roles for Candidate Phyla and Other Microbial Community Members in Biogeochemical Transformations in Oil Reservoirs.</title>
        <authorList>
            <person name="Hu P."/>
            <person name="Tom L."/>
            <person name="Singh A."/>
            <person name="Thomas B.C."/>
            <person name="Baker B.J."/>
            <person name="Piceno Y.M."/>
            <person name="Andersen G.L."/>
            <person name="Banfield J.F."/>
        </authorList>
    </citation>
    <scope>NUCLEOTIDE SEQUENCE [LARGE SCALE GENOMIC DNA]</scope>
</reference>
<dbReference type="InterPro" id="IPR013325">
    <property type="entry name" value="RNA_pol_sigma_r2"/>
</dbReference>
<evidence type="ECO:0000256" key="2">
    <source>
        <dbReference type="ARBA" id="ARBA00023082"/>
    </source>
</evidence>